<keyword evidence="3" id="KW-1185">Reference proteome</keyword>
<comment type="caution">
    <text evidence="2">The sequence shown here is derived from an EMBL/GenBank/DDBJ whole genome shotgun (WGS) entry which is preliminary data.</text>
</comment>
<protein>
    <submittedName>
        <fullName evidence="2">Uncharacterized protein</fullName>
    </submittedName>
</protein>
<reference evidence="2 3" key="1">
    <citation type="submission" date="2017-08" db="EMBL/GenBank/DDBJ databases">
        <title>Harnessing the power of phylogenomics to disentangle the directionality and signatures of interkingdom host jumping in the parasitic fungal genus Tolypocladium.</title>
        <authorList>
            <person name="Quandt C.A."/>
            <person name="Patterson W."/>
            <person name="Spatafora J.W."/>
        </authorList>
    </citation>
    <scope>NUCLEOTIDE SEQUENCE [LARGE SCALE GENOMIC DNA]</scope>
    <source>
        <strain evidence="2 3">CBS 113982</strain>
    </source>
</reference>
<evidence type="ECO:0000256" key="1">
    <source>
        <dbReference type="SAM" id="MobiDB-lite"/>
    </source>
</evidence>
<accession>A0A2K3QPE8</accession>
<feature type="non-terminal residue" evidence="2">
    <location>
        <position position="1"/>
    </location>
</feature>
<feature type="compositionally biased region" description="Basic residues" evidence="1">
    <location>
        <begin position="183"/>
        <end position="197"/>
    </location>
</feature>
<feature type="region of interest" description="Disordered" evidence="1">
    <location>
        <begin position="166"/>
        <end position="201"/>
    </location>
</feature>
<dbReference type="EMBL" id="NRSZ01000119">
    <property type="protein sequence ID" value="PNY29408.1"/>
    <property type="molecule type" value="Genomic_DNA"/>
</dbReference>
<dbReference type="AlphaFoldDB" id="A0A2K3QPE8"/>
<proteinExistence type="predicted"/>
<organism evidence="2 3">
    <name type="scientific">Tolypocladium capitatum</name>
    <dbReference type="NCBI Taxonomy" id="45235"/>
    <lineage>
        <taxon>Eukaryota</taxon>
        <taxon>Fungi</taxon>
        <taxon>Dikarya</taxon>
        <taxon>Ascomycota</taxon>
        <taxon>Pezizomycotina</taxon>
        <taxon>Sordariomycetes</taxon>
        <taxon>Hypocreomycetidae</taxon>
        <taxon>Hypocreales</taxon>
        <taxon>Ophiocordycipitaceae</taxon>
        <taxon>Tolypocladium</taxon>
    </lineage>
</organism>
<dbReference type="Proteomes" id="UP000236621">
    <property type="component" value="Unassembled WGS sequence"/>
</dbReference>
<name>A0A2K3QPE8_9HYPO</name>
<sequence length="274" mass="29585">LQLHHPHHLALNDVSVHAIPSPRELFPPSCPSGRGTNRHDAAGIGAVSRQSSGLPSHPHSRRSLCATEQPCSSSSYAVRKRSARKCLATRASSASATTAATCLVMSSRATPGSPFASFPSFPSPSVDTRMCLVTSAVSTSRSRIAPMSWPWPMAVQVVAVASSSRTSSRTSSNLHRSMDGIRKARRRRRRRSSSRMARRNEVQGPAMACVGHRPLPASRFRLVAAWTCEICTACARIHLTADFLGFQSLNIARHWGSLALFSAGMAFALVLFDI</sequence>
<evidence type="ECO:0000313" key="2">
    <source>
        <dbReference type="EMBL" id="PNY29408.1"/>
    </source>
</evidence>
<gene>
    <name evidence="2" type="ORF">TCAP_00679</name>
</gene>
<evidence type="ECO:0000313" key="3">
    <source>
        <dbReference type="Proteomes" id="UP000236621"/>
    </source>
</evidence>